<dbReference type="PANTHER" id="PTHR30244">
    <property type="entry name" value="TRANSAMINASE"/>
    <property type="match status" value="1"/>
</dbReference>
<keyword evidence="2" id="KW-1185">Reference proteome</keyword>
<dbReference type="InterPro" id="IPR015421">
    <property type="entry name" value="PyrdxlP-dep_Trfase_major"/>
</dbReference>
<dbReference type="SUPFAM" id="SSF55347">
    <property type="entry name" value="Glyceraldehyde-3-phosphate dehydrogenase-like, C-terminal domain"/>
    <property type="match status" value="1"/>
</dbReference>
<protein>
    <recommendedName>
        <fullName evidence="3">DegT/DnrJ/EryC1/StrS aminotransferase</fullName>
    </recommendedName>
</protein>
<evidence type="ECO:0000313" key="2">
    <source>
        <dbReference type="Proteomes" id="UP001241169"/>
    </source>
</evidence>
<dbReference type="Gene3D" id="3.90.1150.10">
    <property type="entry name" value="Aspartate Aminotransferase, domain 1"/>
    <property type="match status" value="1"/>
</dbReference>
<dbReference type="PANTHER" id="PTHR30244:SF42">
    <property type="entry name" value="UDP-2-ACETAMIDO-2-DEOXY-3-OXO-D-GLUCURONATE AMINOTRANSFERASE"/>
    <property type="match status" value="1"/>
</dbReference>
<gene>
    <name evidence="1" type="ORF">CPAR01_04153</name>
</gene>
<organism evidence="1 2">
    <name type="scientific">Colletotrichum paranaense</name>
    <dbReference type="NCBI Taxonomy" id="1914294"/>
    <lineage>
        <taxon>Eukaryota</taxon>
        <taxon>Fungi</taxon>
        <taxon>Dikarya</taxon>
        <taxon>Ascomycota</taxon>
        <taxon>Pezizomycotina</taxon>
        <taxon>Sordariomycetes</taxon>
        <taxon>Hypocreomycetidae</taxon>
        <taxon>Glomerellales</taxon>
        <taxon>Glomerellaceae</taxon>
        <taxon>Colletotrichum</taxon>
        <taxon>Colletotrichum acutatum species complex</taxon>
    </lineage>
</organism>
<dbReference type="Pfam" id="PF01041">
    <property type="entry name" value="DegT_DnrJ_EryC1"/>
    <property type="match status" value="1"/>
</dbReference>
<dbReference type="EMBL" id="MOPA01000003">
    <property type="protein sequence ID" value="KAK1543520.1"/>
    <property type="molecule type" value="Genomic_DNA"/>
</dbReference>
<dbReference type="CDD" id="cd00616">
    <property type="entry name" value="AHBA_syn"/>
    <property type="match status" value="1"/>
</dbReference>
<reference evidence="1 2" key="1">
    <citation type="submission" date="2016-10" db="EMBL/GenBank/DDBJ databases">
        <title>The genome sequence of Colletotrichum fioriniae PJ7.</title>
        <authorList>
            <person name="Baroncelli R."/>
        </authorList>
    </citation>
    <scope>NUCLEOTIDE SEQUENCE [LARGE SCALE GENOMIC DNA]</scope>
    <source>
        <strain evidence="1 2">IMI 384185</strain>
    </source>
</reference>
<dbReference type="Gene3D" id="3.30.360.10">
    <property type="entry name" value="Dihydrodipicolinate Reductase, domain 2"/>
    <property type="match status" value="1"/>
</dbReference>
<dbReference type="InterPro" id="IPR015422">
    <property type="entry name" value="PyrdxlP-dep_Trfase_small"/>
</dbReference>
<name>A0ABQ9SVH3_9PEZI</name>
<sequence>MILGFSDNVEAAVVQTYGESLLRPGTTILDTVNAHFKLSNGVSAEVHVSWLNPHKKRKMAVIGEEATAVFDDTEPWESKLRLFKNKIDWTSGHPEAPDGRMEVVALEKLEPLVIECQHFLECVGTGKVPKTDLAEGIAVVSVLEAVENQLRMRVSLRQPSALTAGLHLYPKAEVLKEIPRPTLPEKIVKISIIDLQSQMRRIQQPLERRMSQVFNHMKFIMGPEVYELEERLCALIGATNAVTCASGTDALTLAMLALGVGPGDAVLVPALTFISSVEPVVLLGAVPVIVDVESQTLTMNPAQIGAGVATARKAGLRPVGVIAVDLFGTPANYNGIRSAMAELEDECLWIIADAAQSFGASVNGAKVGTLADITTTSFFPSNPLGCWGDGGAVLTNNPKTASMLRSLRLHGRDEKEKYENVHIGVNSRLDTIQAAILLCKLDILADEIALRQVVASRYTSLLLNEVDDNNGSNSTLCRPAALPLDGTVSAWAAYTIRMTDVKRSHIRARLHQNSIESVVYYPIPVHQQAAYRNFPVAKGHCPAAESACREVISIPMHPYLEASEQAHINSLLVRTT</sequence>
<dbReference type="SUPFAM" id="SSF53383">
    <property type="entry name" value="PLP-dependent transferases"/>
    <property type="match status" value="1"/>
</dbReference>
<accession>A0ABQ9SVH3</accession>
<dbReference type="InterPro" id="IPR015424">
    <property type="entry name" value="PyrdxlP-dep_Trfase"/>
</dbReference>
<dbReference type="Proteomes" id="UP001241169">
    <property type="component" value="Unassembled WGS sequence"/>
</dbReference>
<evidence type="ECO:0000313" key="1">
    <source>
        <dbReference type="EMBL" id="KAK1543520.1"/>
    </source>
</evidence>
<comment type="caution">
    <text evidence="1">The sequence shown here is derived from an EMBL/GenBank/DDBJ whole genome shotgun (WGS) entry which is preliminary data.</text>
</comment>
<dbReference type="InterPro" id="IPR000653">
    <property type="entry name" value="DegT/StrS_aminotransferase"/>
</dbReference>
<dbReference type="Gene3D" id="3.40.640.10">
    <property type="entry name" value="Type I PLP-dependent aspartate aminotransferase-like (Major domain)"/>
    <property type="match status" value="1"/>
</dbReference>
<proteinExistence type="predicted"/>
<dbReference type="RefSeq" id="XP_060352640.1">
    <property type="nucleotide sequence ID" value="XM_060488434.1"/>
</dbReference>
<dbReference type="GeneID" id="85372333"/>
<evidence type="ECO:0008006" key="3">
    <source>
        <dbReference type="Google" id="ProtNLM"/>
    </source>
</evidence>